<dbReference type="AlphaFoldDB" id="A0AAV2FAU2"/>
<accession>A0AAV2FAU2</accession>
<dbReference type="Proteomes" id="UP001497516">
    <property type="component" value="Chromosome 6"/>
</dbReference>
<reference evidence="2 3" key="1">
    <citation type="submission" date="2024-04" db="EMBL/GenBank/DDBJ databases">
        <authorList>
            <person name="Fracassetti M."/>
        </authorList>
    </citation>
    <scope>NUCLEOTIDE SEQUENCE [LARGE SCALE GENOMIC DNA]</scope>
</reference>
<evidence type="ECO:0000256" key="1">
    <source>
        <dbReference type="SAM" id="MobiDB-lite"/>
    </source>
</evidence>
<sequence>MAWGSLTRCGSTRILMEERMERGGDKRQMVEEERGNVAGPRRIVLALLVASSQRRQGSAVELMKSGEEAGKRMLGSVGNTDDRKQAQRDHGNKAVVRSKESGATRGVHDD</sequence>
<dbReference type="EMBL" id="OZ034819">
    <property type="protein sequence ID" value="CAL1394610.1"/>
    <property type="molecule type" value="Genomic_DNA"/>
</dbReference>
<keyword evidence="3" id="KW-1185">Reference proteome</keyword>
<protein>
    <submittedName>
        <fullName evidence="2">Uncharacterized protein</fullName>
    </submittedName>
</protein>
<organism evidence="2 3">
    <name type="scientific">Linum trigynum</name>
    <dbReference type="NCBI Taxonomy" id="586398"/>
    <lineage>
        <taxon>Eukaryota</taxon>
        <taxon>Viridiplantae</taxon>
        <taxon>Streptophyta</taxon>
        <taxon>Embryophyta</taxon>
        <taxon>Tracheophyta</taxon>
        <taxon>Spermatophyta</taxon>
        <taxon>Magnoliopsida</taxon>
        <taxon>eudicotyledons</taxon>
        <taxon>Gunneridae</taxon>
        <taxon>Pentapetalae</taxon>
        <taxon>rosids</taxon>
        <taxon>fabids</taxon>
        <taxon>Malpighiales</taxon>
        <taxon>Linaceae</taxon>
        <taxon>Linum</taxon>
    </lineage>
</organism>
<feature type="compositionally biased region" description="Basic and acidic residues" evidence="1">
    <location>
        <begin position="80"/>
        <end position="110"/>
    </location>
</feature>
<feature type="region of interest" description="Disordered" evidence="1">
    <location>
        <begin position="71"/>
        <end position="110"/>
    </location>
</feature>
<proteinExistence type="predicted"/>
<gene>
    <name evidence="2" type="ORF">LTRI10_LOCUS35102</name>
</gene>
<evidence type="ECO:0000313" key="2">
    <source>
        <dbReference type="EMBL" id="CAL1394610.1"/>
    </source>
</evidence>
<evidence type="ECO:0000313" key="3">
    <source>
        <dbReference type="Proteomes" id="UP001497516"/>
    </source>
</evidence>
<name>A0AAV2FAU2_9ROSI</name>